<dbReference type="Proteomes" id="UP001259659">
    <property type="component" value="Unassembled WGS sequence"/>
</dbReference>
<evidence type="ECO:0000313" key="5">
    <source>
        <dbReference type="Proteomes" id="UP001259659"/>
    </source>
</evidence>
<evidence type="ECO:0000256" key="1">
    <source>
        <dbReference type="ARBA" id="ARBA00008791"/>
    </source>
</evidence>
<evidence type="ECO:0000313" key="4">
    <source>
        <dbReference type="EMBL" id="MDS0258156.1"/>
    </source>
</evidence>
<dbReference type="SUPFAM" id="SSF52402">
    <property type="entry name" value="Adenine nucleotide alpha hydrolases-like"/>
    <property type="match status" value="1"/>
</dbReference>
<evidence type="ECO:0000259" key="3">
    <source>
        <dbReference type="Pfam" id="PF00582"/>
    </source>
</evidence>
<dbReference type="RefSeq" id="WP_310917716.1">
    <property type="nucleotide sequence ID" value="NZ_JAMQON010000001.1"/>
</dbReference>
<proteinExistence type="inferred from homology"/>
<protein>
    <submittedName>
        <fullName evidence="4">Universal stress protein</fullName>
    </submittedName>
</protein>
<dbReference type="InterPro" id="IPR006016">
    <property type="entry name" value="UspA"/>
</dbReference>
<feature type="region of interest" description="Disordered" evidence="2">
    <location>
        <begin position="69"/>
        <end position="92"/>
    </location>
</feature>
<organism evidence="4 5">
    <name type="scientific">Haloarcula saliterrae</name>
    <dbReference type="NCBI Taxonomy" id="2950534"/>
    <lineage>
        <taxon>Archaea</taxon>
        <taxon>Methanobacteriati</taxon>
        <taxon>Methanobacteriota</taxon>
        <taxon>Stenosarchaea group</taxon>
        <taxon>Halobacteria</taxon>
        <taxon>Halobacteriales</taxon>
        <taxon>Haloarculaceae</taxon>
        <taxon>Haloarcula</taxon>
    </lineage>
</organism>
<dbReference type="EMBL" id="JAMQON010000001">
    <property type="protein sequence ID" value="MDS0258156.1"/>
    <property type="molecule type" value="Genomic_DNA"/>
</dbReference>
<comment type="similarity">
    <text evidence="1">Belongs to the universal stress protein A family.</text>
</comment>
<dbReference type="InterPro" id="IPR006015">
    <property type="entry name" value="Universal_stress_UspA"/>
</dbReference>
<gene>
    <name evidence="4" type="ORF">NDI56_01890</name>
</gene>
<feature type="domain" description="UspA" evidence="3">
    <location>
        <begin position="1"/>
        <end position="169"/>
    </location>
</feature>
<dbReference type="PANTHER" id="PTHR46268">
    <property type="entry name" value="STRESS RESPONSE PROTEIN NHAX"/>
    <property type="match status" value="1"/>
</dbReference>
<dbReference type="CDD" id="cd00293">
    <property type="entry name" value="USP-like"/>
    <property type="match status" value="1"/>
</dbReference>
<dbReference type="Gene3D" id="3.40.50.620">
    <property type="entry name" value="HUPs"/>
    <property type="match status" value="1"/>
</dbReference>
<evidence type="ECO:0000256" key="2">
    <source>
        <dbReference type="SAM" id="MobiDB-lite"/>
    </source>
</evidence>
<dbReference type="PANTHER" id="PTHR46268:SF6">
    <property type="entry name" value="UNIVERSAL STRESS PROTEIN UP12"/>
    <property type="match status" value="1"/>
</dbReference>
<sequence>MYQTILFPTDGSDGADAALDHAVEHARTYDATLHVLFVAKDDFGPSGMVEKEHEGVERTEMVGGEELERERAAASKTGMTNKPPESAGAVHEHGRRVVADVADSVAGVPVETAVLNGDPYKRIREYADEQDADLIVMGTHGRTGVDRYLLGSVTEKVVRTADQPVLTVRMREE</sequence>
<dbReference type="InterPro" id="IPR014729">
    <property type="entry name" value="Rossmann-like_a/b/a_fold"/>
</dbReference>
<keyword evidence="5" id="KW-1185">Reference proteome</keyword>
<reference evidence="4 5" key="1">
    <citation type="submission" date="2022-06" db="EMBL/GenBank/DDBJ databases">
        <title>Haloarcula sp. a new haloarchaeum isolate from saline soil.</title>
        <authorList>
            <person name="Strakova D."/>
            <person name="Galisteo C."/>
            <person name="Sanchez-Porro C."/>
            <person name="Ventosa A."/>
        </authorList>
    </citation>
    <scope>NUCLEOTIDE SEQUENCE [LARGE SCALE GENOMIC DNA]</scope>
    <source>
        <strain evidence="4 5">S1CR25-12</strain>
    </source>
</reference>
<dbReference type="PRINTS" id="PR01438">
    <property type="entry name" value="UNVRSLSTRESS"/>
</dbReference>
<comment type="caution">
    <text evidence="4">The sequence shown here is derived from an EMBL/GenBank/DDBJ whole genome shotgun (WGS) entry which is preliminary data.</text>
</comment>
<dbReference type="Pfam" id="PF00582">
    <property type="entry name" value="Usp"/>
    <property type="match status" value="1"/>
</dbReference>
<accession>A0ABU2F8W9</accession>
<name>A0ABU2F8W9_9EURY</name>